<dbReference type="Gene3D" id="1.25.40.420">
    <property type="match status" value="1"/>
</dbReference>
<evidence type="ECO:0000259" key="5">
    <source>
        <dbReference type="PROSITE" id="PS50287"/>
    </source>
</evidence>
<dbReference type="InterPro" id="IPR001190">
    <property type="entry name" value="SRCR"/>
</dbReference>
<evidence type="ECO:0000256" key="4">
    <source>
        <dbReference type="SAM" id="SignalP"/>
    </source>
</evidence>
<feature type="disulfide bond" evidence="3">
    <location>
        <begin position="80"/>
        <end position="141"/>
    </location>
</feature>
<organism evidence="6 7">
    <name type="scientific">Chanos chanos</name>
    <name type="common">Milkfish</name>
    <name type="synonym">Mugil chanos</name>
    <dbReference type="NCBI Taxonomy" id="29144"/>
    <lineage>
        <taxon>Eukaryota</taxon>
        <taxon>Metazoa</taxon>
        <taxon>Chordata</taxon>
        <taxon>Craniata</taxon>
        <taxon>Vertebrata</taxon>
        <taxon>Euteleostomi</taxon>
        <taxon>Actinopterygii</taxon>
        <taxon>Neopterygii</taxon>
        <taxon>Teleostei</taxon>
        <taxon>Ostariophysi</taxon>
        <taxon>Gonorynchiformes</taxon>
        <taxon>Chanidae</taxon>
        <taxon>Chanos</taxon>
    </lineage>
</organism>
<protein>
    <submittedName>
        <fullName evidence="7">Galectin-3-binding protein A</fullName>
    </submittedName>
</protein>
<dbReference type="SMART" id="SM00875">
    <property type="entry name" value="BACK"/>
    <property type="match status" value="1"/>
</dbReference>
<proteinExistence type="predicted"/>
<reference evidence="7" key="1">
    <citation type="submission" date="2025-08" db="UniProtKB">
        <authorList>
            <consortium name="RefSeq"/>
        </authorList>
    </citation>
    <scope>IDENTIFICATION</scope>
</reference>
<dbReference type="FunFam" id="3.10.250.10:FF:000001">
    <property type="entry name" value="Lysyl oxidase 4 isoform X1"/>
    <property type="match status" value="1"/>
</dbReference>
<dbReference type="PANTHER" id="PTHR24410">
    <property type="entry name" value="HL07962P-RELATED"/>
    <property type="match status" value="1"/>
</dbReference>
<accession>A0A6J2WMJ1</accession>
<evidence type="ECO:0000256" key="3">
    <source>
        <dbReference type="PROSITE-ProRule" id="PRU00196"/>
    </source>
</evidence>
<keyword evidence="2 3" id="KW-1015">Disulfide bond</keyword>
<dbReference type="FunCoup" id="A0A6J2WMJ1">
    <property type="interactions" value="474"/>
</dbReference>
<evidence type="ECO:0000313" key="7">
    <source>
        <dbReference type="RefSeq" id="XP_030646760.1"/>
    </source>
</evidence>
<keyword evidence="1 4" id="KW-0732">Signal</keyword>
<dbReference type="RefSeq" id="XP_030646760.1">
    <property type="nucleotide sequence ID" value="XM_030790900.1"/>
</dbReference>
<dbReference type="InterPro" id="IPR011705">
    <property type="entry name" value="BACK"/>
</dbReference>
<dbReference type="Pfam" id="PF07707">
    <property type="entry name" value="BACK"/>
    <property type="match status" value="1"/>
</dbReference>
<keyword evidence="6" id="KW-1185">Reference proteome</keyword>
<evidence type="ECO:0000256" key="1">
    <source>
        <dbReference type="ARBA" id="ARBA00022729"/>
    </source>
</evidence>
<dbReference type="InterPro" id="IPR011333">
    <property type="entry name" value="SKP1/BTB/POZ_sf"/>
</dbReference>
<feature type="disulfide bond" evidence="3">
    <location>
        <begin position="67"/>
        <end position="131"/>
    </location>
</feature>
<dbReference type="GO" id="GO:0016020">
    <property type="term" value="C:membrane"/>
    <property type="evidence" value="ECO:0007669"/>
    <property type="project" value="InterPro"/>
</dbReference>
<dbReference type="Pfam" id="PF00530">
    <property type="entry name" value="SRCR"/>
    <property type="match status" value="1"/>
</dbReference>
<dbReference type="OrthoDB" id="25028at2759"/>
<dbReference type="InterPro" id="IPR036772">
    <property type="entry name" value="SRCR-like_dom_sf"/>
</dbReference>
<dbReference type="SUPFAM" id="SSF56487">
    <property type="entry name" value="SRCR-like"/>
    <property type="match status" value="1"/>
</dbReference>
<gene>
    <name evidence="7" type="primary">LOC115826949</name>
</gene>
<dbReference type="PROSITE" id="PS00420">
    <property type="entry name" value="SRCR_1"/>
    <property type="match status" value="1"/>
</dbReference>
<dbReference type="SMART" id="SM00202">
    <property type="entry name" value="SR"/>
    <property type="match status" value="1"/>
</dbReference>
<dbReference type="SUPFAM" id="SSF54695">
    <property type="entry name" value="POZ domain"/>
    <property type="match status" value="1"/>
</dbReference>
<feature type="chain" id="PRO_5026992210" evidence="4">
    <location>
        <begin position="24"/>
        <end position="578"/>
    </location>
</feature>
<dbReference type="InterPro" id="IPR051481">
    <property type="entry name" value="BTB-POZ/Galectin-3-binding"/>
</dbReference>
<name>A0A6J2WMJ1_CHACN</name>
<sequence length="578" mass="65291">MFVFRTSSSLVLLLCLHVLAVFSVRLNLFGKSQEVVAQEGALRLVGGKRSSEGRVEVYHEGEWGTVCDDNWDLKEAQVACRQLGYLGAVSAEVAGKYGEGTGKIWLDDLNCQGTESSLSRCAFKGWAITDCSHKEDAGVVCETGEEPGGDREYSLDHSLGLSEELGALFDSGEGCDFHIIITGPGQNADVKEQKICVHRLILSLYPQLKITNSSSFTVESSEACHPHVSSFIRYLYSRKIDVTLSSAQCFHQLAYVFGVRQLLEEVGRVFTLLLPEDSTFSTQVSLYEYSVRTGDLVLQENCLQYLAWNYEALIDSAAGNEMSLQLMEALLERSDLVVRDEGYLLQSLESWILARDSTISLEEQNSLLRHIRFPMIPADNLYDLQFTSKLYESQEAFYRDGMLQGFQFNALSFSKLRKHVDNGTEEFLPRVYTADPWSVTLNTTTRNWNPGYGHYDYRYNYGITQSFTTPAFNTMIFKSRTISWYAQVFLNKYECSQHGFICDSVPAARLYPQSSVSQYSSSIRFSNRLLLRCGDNKVFHVQDFKNNVAVVPTNDSMAMTNPCPDAYSFRFVVRPEYI</sequence>
<evidence type="ECO:0000313" key="6">
    <source>
        <dbReference type="Proteomes" id="UP000504632"/>
    </source>
</evidence>
<dbReference type="InParanoid" id="A0A6J2WMJ1"/>
<dbReference type="Proteomes" id="UP000504632">
    <property type="component" value="Chromosome 13"/>
</dbReference>
<dbReference type="AlphaFoldDB" id="A0A6J2WMJ1"/>
<dbReference type="Gene3D" id="3.30.710.10">
    <property type="entry name" value="Potassium Channel Kv1.1, Chain A"/>
    <property type="match status" value="1"/>
</dbReference>
<evidence type="ECO:0000256" key="2">
    <source>
        <dbReference type="ARBA" id="ARBA00023157"/>
    </source>
</evidence>
<dbReference type="GeneID" id="115826949"/>
<dbReference type="Gene3D" id="3.10.250.10">
    <property type="entry name" value="SRCR-like domain"/>
    <property type="match status" value="1"/>
</dbReference>
<dbReference type="PROSITE" id="PS50287">
    <property type="entry name" value="SRCR_2"/>
    <property type="match status" value="1"/>
</dbReference>
<feature type="domain" description="SRCR" evidence="5">
    <location>
        <begin position="42"/>
        <end position="142"/>
    </location>
</feature>
<dbReference type="PRINTS" id="PR00258">
    <property type="entry name" value="SPERACTRCPTR"/>
</dbReference>
<feature type="disulfide bond" evidence="3">
    <location>
        <begin position="111"/>
        <end position="121"/>
    </location>
</feature>
<dbReference type="PANTHER" id="PTHR24410:SF16">
    <property type="entry name" value="GALECTIN-3-BINDING PROTEIN"/>
    <property type="match status" value="1"/>
</dbReference>
<feature type="signal peptide" evidence="4">
    <location>
        <begin position="1"/>
        <end position="23"/>
    </location>
</feature>